<dbReference type="SMART" id="SM00028">
    <property type="entry name" value="TPR"/>
    <property type="match status" value="3"/>
</dbReference>
<evidence type="ECO:0000313" key="3">
    <source>
        <dbReference type="Proteomes" id="UP000438699"/>
    </source>
</evidence>
<accession>A0A6N6N6Y6</accession>
<feature type="repeat" description="TPR" evidence="1">
    <location>
        <begin position="50"/>
        <end position="83"/>
    </location>
</feature>
<keyword evidence="3" id="KW-1185">Reference proteome</keyword>
<dbReference type="Proteomes" id="UP000438699">
    <property type="component" value="Unassembled WGS sequence"/>
</dbReference>
<organism evidence="2 3">
    <name type="scientific">Pseudodesulfovibrio senegalensis</name>
    <dbReference type="NCBI Taxonomy" id="1721087"/>
    <lineage>
        <taxon>Bacteria</taxon>
        <taxon>Pseudomonadati</taxon>
        <taxon>Thermodesulfobacteriota</taxon>
        <taxon>Desulfovibrionia</taxon>
        <taxon>Desulfovibrionales</taxon>
        <taxon>Desulfovibrionaceae</taxon>
    </lineage>
</organism>
<protein>
    <submittedName>
        <fullName evidence="2">Tetratricopeptide repeat protein</fullName>
    </submittedName>
</protein>
<gene>
    <name evidence="2" type="ORF">F8A88_00630</name>
</gene>
<dbReference type="Gene3D" id="1.25.40.10">
    <property type="entry name" value="Tetratricopeptide repeat domain"/>
    <property type="match status" value="1"/>
</dbReference>
<dbReference type="PROSITE" id="PS50005">
    <property type="entry name" value="TPR"/>
    <property type="match status" value="1"/>
</dbReference>
<dbReference type="AlphaFoldDB" id="A0A6N6N6Y6"/>
<dbReference type="EMBL" id="WAIE01000001">
    <property type="protein sequence ID" value="KAB1443834.1"/>
    <property type="molecule type" value="Genomic_DNA"/>
</dbReference>
<reference evidence="2 3" key="1">
    <citation type="journal article" date="2017" name="Int. J. Syst. Evol. Microbiol.">
        <title>Desulfovibrio senegalensis sp. nov., a mesophilic sulfate reducer isolated from marine sediment.</title>
        <authorList>
            <person name="Thioye A."/>
            <person name="Gam Z.B.A."/>
            <person name="Mbengue M."/>
            <person name="Cayol J.L."/>
            <person name="Joseph-Bartoli M."/>
            <person name="Toure-Kane C."/>
            <person name="Labat M."/>
        </authorList>
    </citation>
    <scope>NUCLEOTIDE SEQUENCE [LARGE SCALE GENOMIC DNA]</scope>
    <source>
        <strain evidence="2 3">DSM 101509</strain>
    </source>
</reference>
<dbReference type="InterPro" id="IPR011990">
    <property type="entry name" value="TPR-like_helical_dom_sf"/>
</dbReference>
<dbReference type="OrthoDB" id="9794802at2"/>
<sequence>MGLGGCAMPKITLHDDALSPEEHLQLGVSYEQKGELQLAQEQYEQAKDLPEAWLYLGNVAFAMEKWLRAEKRYEKAIKHMPDDPRPRNNLAWLYYTRKRRLDRAEQLAQEAVGLAPKGKDAPYRDTLTSIRNARKIQAMK</sequence>
<dbReference type="Pfam" id="PF13432">
    <property type="entry name" value="TPR_16"/>
    <property type="match status" value="1"/>
</dbReference>
<dbReference type="SUPFAM" id="SSF48452">
    <property type="entry name" value="TPR-like"/>
    <property type="match status" value="1"/>
</dbReference>
<dbReference type="InterPro" id="IPR019734">
    <property type="entry name" value="TPR_rpt"/>
</dbReference>
<evidence type="ECO:0000313" key="2">
    <source>
        <dbReference type="EMBL" id="KAB1443834.1"/>
    </source>
</evidence>
<keyword evidence="1" id="KW-0802">TPR repeat</keyword>
<name>A0A6N6N6Y6_9BACT</name>
<dbReference type="Pfam" id="PF13181">
    <property type="entry name" value="TPR_8"/>
    <property type="match status" value="1"/>
</dbReference>
<proteinExistence type="predicted"/>
<evidence type="ECO:0000256" key="1">
    <source>
        <dbReference type="PROSITE-ProRule" id="PRU00339"/>
    </source>
</evidence>
<comment type="caution">
    <text evidence="2">The sequence shown here is derived from an EMBL/GenBank/DDBJ whole genome shotgun (WGS) entry which is preliminary data.</text>
</comment>